<gene>
    <name evidence="3" type="ORF">IAD32_07335</name>
</gene>
<dbReference type="SUPFAM" id="SSF50037">
    <property type="entry name" value="C-terminal domain of transcriptional repressors"/>
    <property type="match status" value="1"/>
</dbReference>
<dbReference type="Proteomes" id="UP000886787">
    <property type="component" value="Unassembled WGS sequence"/>
</dbReference>
<dbReference type="AlphaFoldDB" id="A0A9D0ZJ08"/>
<dbReference type="PANTHER" id="PTHR42954">
    <property type="entry name" value="FE(2+) TRANSPORT PROTEIN A"/>
    <property type="match status" value="1"/>
</dbReference>
<evidence type="ECO:0000259" key="2">
    <source>
        <dbReference type="SMART" id="SM00899"/>
    </source>
</evidence>
<proteinExistence type="predicted"/>
<reference evidence="3" key="1">
    <citation type="submission" date="2020-10" db="EMBL/GenBank/DDBJ databases">
        <authorList>
            <person name="Gilroy R."/>
        </authorList>
    </citation>
    <scope>NUCLEOTIDE SEQUENCE</scope>
    <source>
        <strain evidence="3">ChiSjej1B19-3389</strain>
    </source>
</reference>
<dbReference type="Pfam" id="PF04023">
    <property type="entry name" value="FeoA"/>
    <property type="match status" value="1"/>
</dbReference>
<dbReference type="InterPro" id="IPR038157">
    <property type="entry name" value="FeoA_core_dom"/>
</dbReference>
<dbReference type="InterPro" id="IPR052713">
    <property type="entry name" value="FeoA"/>
</dbReference>
<dbReference type="InterPro" id="IPR008988">
    <property type="entry name" value="Transcriptional_repressor_C"/>
</dbReference>
<dbReference type="SMART" id="SM00899">
    <property type="entry name" value="FeoA"/>
    <property type="match status" value="1"/>
</dbReference>
<dbReference type="GO" id="GO:0046914">
    <property type="term" value="F:transition metal ion binding"/>
    <property type="evidence" value="ECO:0007669"/>
    <property type="project" value="InterPro"/>
</dbReference>
<evidence type="ECO:0000256" key="1">
    <source>
        <dbReference type="ARBA" id="ARBA00023004"/>
    </source>
</evidence>
<dbReference type="InterPro" id="IPR007167">
    <property type="entry name" value="Fe-transptr_FeoA-like"/>
</dbReference>
<accession>A0A9D0ZJ08</accession>
<comment type="caution">
    <text evidence="3">The sequence shown here is derived from an EMBL/GenBank/DDBJ whole genome shotgun (WGS) entry which is preliminary data.</text>
</comment>
<dbReference type="Gene3D" id="2.30.30.90">
    <property type="match status" value="1"/>
</dbReference>
<dbReference type="EMBL" id="DVFW01000036">
    <property type="protein sequence ID" value="HIQ81077.1"/>
    <property type="molecule type" value="Genomic_DNA"/>
</dbReference>
<name>A0A9D0ZJ08_9FIRM</name>
<reference evidence="3" key="2">
    <citation type="journal article" date="2021" name="PeerJ">
        <title>Extensive microbial diversity within the chicken gut microbiome revealed by metagenomics and culture.</title>
        <authorList>
            <person name="Gilroy R."/>
            <person name="Ravi A."/>
            <person name="Getino M."/>
            <person name="Pursley I."/>
            <person name="Horton D.L."/>
            <person name="Alikhan N.F."/>
            <person name="Baker D."/>
            <person name="Gharbi K."/>
            <person name="Hall N."/>
            <person name="Watson M."/>
            <person name="Adriaenssens E.M."/>
            <person name="Foster-Nyarko E."/>
            <person name="Jarju S."/>
            <person name="Secka A."/>
            <person name="Antonio M."/>
            <person name="Oren A."/>
            <person name="Chaudhuri R.R."/>
            <person name="La Ragione R."/>
            <person name="Hildebrand F."/>
            <person name="Pallen M.J."/>
        </authorList>
    </citation>
    <scope>NUCLEOTIDE SEQUENCE</scope>
    <source>
        <strain evidence="3">ChiSjej1B19-3389</strain>
    </source>
</reference>
<sequence>MHTDTFSLNSLPVGKRCKVAALLSDGKQRRRMLDLGLVQGTNVEALQKSPSGDPIAYYIRGAVIALRDEDASKILVRYSE</sequence>
<evidence type="ECO:0000313" key="3">
    <source>
        <dbReference type="EMBL" id="HIQ81077.1"/>
    </source>
</evidence>
<feature type="domain" description="Ferrous iron transporter FeoA-like" evidence="2">
    <location>
        <begin position="6"/>
        <end position="78"/>
    </location>
</feature>
<evidence type="ECO:0000313" key="4">
    <source>
        <dbReference type="Proteomes" id="UP000886787"/>
    </source>
</evidence>
<organism evidence="3 4">
    <name type="scientific">Candidatus Scatavimonas merdigallinarum</name>
    <dbReference type="NCBI Taxonomy" id="2840914"/>
    <lineage>
        <taxon>Bacteria</taxon>
        <taxon>Bacillati</taxon>
        <taxon>Bacillota</taxon>
        <taxon>Clostridia</taxon>
        <taxon>Eubacteriales</taxon>
        <taxon>Oscillospiraceae</taxon>
        <taxon>Oscillospiraceae incertae sedis</taxon>
        <taxon>Candidatus Scatavimonas</taxon>
    </lineage>
</organism>
<dbReference type="PANTHER" id="PTHR42954:SF2">
    <property type="entry name" value="FE(2+) TRANSPORT PROTEIN A"/>
    <property type="match status" value="1"/>
</dbReference>
<protein>
    <submittedName>
        <fullName evidence="3">Ferrous iron transport protein A</fullName>
    </submittedName>
</protein>
<keyword evidence="1" id="KW-0408">Iron</keyword>